<protein>
    <submittedName>
        <fullName evidence="1">Uncharacterized protein</fullName>
    </submittedName>
</protein>
<evidence type="ECO:0000313" key="2">
    <source>
        <dbReference type="Proteomes" id="UP000737018"/>
    </source>
</evidence>
<organism evidence="1 2">
    <name type="scientific">Castanea mollissima</name>
    <name type="common">Chinese chestnut</name>
    <dbReference type="NCBI Taxonomy" id="60419"/>
    <lineage>
        <taxon>Eukaryota</taxon>
        <taxon>Viridiplantae</taxon>
        <taxon>Streptophyta</taxon>
        <taxon>Embryophyta</taxon>
        <taxon>Tracheophyta</taxon>
        <taxon>Spermatophyta</taxon>
        <taxon>Magnoliopsida</taxon>
        <taxon>eudicotyledons</taxon>
        <taxon>Gunneridae</taxon>
        <taxon>Pentapetalae</taxon>
        <taxon>rosids</taxon>
        <taxon>fabids</taxon>
        <taxon>Fagales</taxon>
        <taxon>Fagaceae</taxon>
        <taxon>Castanea</taxon>
    </lineage>
</organism>
<evidence type="ECO:0000313" key="1">
    <source>
        <dbReference type="EMBL" id="KAF3969433.1"/>
    </source>
</evidence>
<dbReference type="OrthoDB" id="10525687at2759"/>
<keyword evidence="2" id="KW-1185">Reference proteome</keyword>
<dbReference type="AlphaFoldDB" id="A0A8J4VQW4"/>
<proteinExistence type="predicted"/>
<reference evidence="1" key="1">
    <citation type="submission" date="2020-03" db="EMBL/GenBank/DDBJ databases">
        <title>Castanea mollissima Vanexum genome sequencing.</title>
        <authorList>
            <person name="Staton M."/>
        </authorList>
    </citation>
    <scope>NUCLEOTIDE SEQUENCE</scope>
    <source>
        <tissue evidence="1">Leaf</tissue>
    </source>
</reference>
<comment type="caution">
    <text evidence="1">The sequence shown here is derived from an EMBL/GenBank/DDBJ whole genome shotgun (WGS) entry which is preliminary data.</text>
</comment>
<accession>A0A8J4VQW4</accession>
<dbReference type="Proteomes" id="UP000737018">
    <property type="component" value="Unassembled WGS sequence"/>
</dbReference>
<gene>
    <name evidence="1" type="ORF">CMV_006763</name>
</gene>
<sequence>MEFGLTGRDRFLGVSYGLDPTVARRGWVVVVVAAVVVVSVGAADSDAAAVDDVVDDVGGADSVDVTACPDGSSNWVHGFGGLLDGSRASISFDESNHDGLGI</sequence>
<name>A0A8J4VQW4_9ROSI</name>
<dbReference type="EMBL" id="JRKL02000648">
    <property type="protein sequence ID" value="KAF3969433.1"/>
    <property type="molecule type" value="Genomic_DNA"/>
</dbReference>